<dbReference type="EMBL" id="GBXM01016939">
    <property type="protein sequence ID" value="JAH91638.1"/>
    <property type="molecule type" value="Transcribed_RNA"/>
</dbReference>
<evidence type="ECO:0000313" key="1">
    <source>
        <dbReference type="EMBL" id="JAH91638.1"/>
    </source>
</evidence>
<sequence>MLRALFDYKHTVLNRDFPNYGKPITSYYFKSGKIL</sequence>
<reference evidence="1" key="2">
    <citation type="journal article" date="2015" name="Fish Shellfish Immunol.">
        <title>Early steps in the European eel (Anguilla anguilla)-Vibrio vulnificus interaction in the gills: Role of the RtxA13 toxin.</title>
        <authorList>
            <person name="Callol A."/>
            <person name="Pajuelo D."/>
            <person name="Ebbesson L."/>
            <person name="Teles M."/>
            <person name="MacKenzie S."/>
            <person name="Amaro C."/>
        </authorList>
    </citation>
    <scope>NUCLEOTIDE SEQUENCE</scope>
</reference>
<reference evidence="1" key="1">
    <citation type="submission" date="2014-11" db="EMBL/GenBank/DDBJ databases">
        <authorList>
            <person name="Amaro Gonzalez C."/>
        </authorList>
    </citation>
    <scope>NUCLEOTIDE SEQUENCE</scope>
</reference>
<protein>
    <submittedName>
        <fullName evidence="1">Uncharacterized protein</fullName>
    </submittedName>
</protein>
<accession>A0A0E9WQ91</accession>
<name>A0A0E9WQ91_ANGAN</name>
<organism evidence="1">
    <name type="scientific">Anguilla anguilla</name>
    <name type="common">European freshwater eel</name>
    <name type="synonym">Muraena anguilla</name>
    <dbReference type="NCBI Taxonomy" id="7936"/>
    <lineage>
        <taxon>Eukaryota</taxon>
        <taxon>Metazoa</taxon>
        <taxon>Chordata</taxon>
        <taxon>Craniata</taxon>
        <taxon>Vertebrata</taxon>
        <taxon>Euteleostomi</taxon>
        <taxon>Actinopterygii</taxon>
        <taxon>Neopterygii</taxon>
        <taxon>Teleostei</taxon>
        <taxon>Anguilliformes</taxon>
        <taxon>Anguillidae</taxon>
        <taxon>Anguilla</taxon>
    </lineage>
</organism>
<dbReference type="AlphaFoldDB" id="A0A0E9WQ91"/>
<proteinExistence type="predicted"/>